<dbReference type="Proteomes" id="UP000054217">
    <property type="component" value="Unassembled WGS sequence"/>
</dbReference>
<feature type="compositionally biased region" description="Polar residues" evidence="1">
    <location>
        <begin position="32"/>
        <end position="42"/>
    </location>
</feature>
<dbReference type="InParanoid" id="A0A0C3JA53"/>
<keyword evidence="3" id="KW-1185">Reference proteome</keyword>
<evidence type="ECO:0000256" key="1">
    <source>
        <dbReference type="SAM" id="MobiDB-lite"/>
    </source>
</evidence>
<reference evidence="2 3" key="1">
    <citation type="submission" date="2014-04" db="EMBL/GenBank/DDBJ databases">
        <authorList>
            <consortium name="DOE Joint Genome Institute"/>
            <person name="Kuo A."/>
            <person name="Kohler A."/>
            <person name="Costa M.D."/>
            <person name="Nagy L.G."/>
            <person name="Floudas D."/>
            <person name="Copeland A."/>
            <person name="Barry K.W."/>
            <person name="Cichocki N."/>
            <person name="Veneault-Fourrey C."/>
            <person name="LaButti K."/>
            <person name="Lindquist E.A."/>
            <person name="Lipzen A."/>
            <person name="Lundell T."/>
            <person name="Morin E."/>
            <person name="Murat C."/>
            <person name="Sun H."/>
            <person name="Tunlid A."/>
            <person name="Henrissat B."/>
            <person name="Grigoriev I.V."/>
            <person name="Hibbett D.S."/>
            <person name="Martin F."/>
            <person name="Nordberg H.P."/>
            <person name="Cantor M.N."/>
            <person name="Hua S.X."/>
        </authorList>
    </citation>
    <scope>NUCLEOTIDE SEQUENCE [LARGE SCALE GENOMIC DNA]</scope>
    <source>
        <strain evidence="2 3">Marx 270</strain>
    </source>
</reference>
<accession>A0A0C3JA53</accession>
<feature type="compositionally biased region" description="Polar residues" evidence="1">
    <location>
        <begin position="56"/>
        <end position="66"/>
    </location>
</feature>
<protein>
    <submittedName>
        <fullName evidence="2">Uncharacterized protein</fullName>
    </submittedName>
</protein>
<evidence type="ECO:0000313" key="3">
    <source>
        <dbReference type="Proteomes" id="UP000054217"/>
    </source>
</evidence>
<gene>
    <name evidence="2" type="ORF">M404DRAFT_999618</name>
</gene>
<dbReference type="EMBL" id="KN831965">
    <property type="protein sequence ID" value="KIO05903.1"/>
    <property type="molecule type" value="Genomic_DNA"/>
</dbReference>
<organism evidence="2 3">
    <name type="scientific">Pisolithus tinctorius Marx 270</name>
    <dbReference type="NCBI Taxonomy" id="870435"/>
    <lineage>
        <taxon>Eukaryota</taxon>
        <taxon>Fungi</taxon>
        <taxon>Dikarya</taxon>
        <taxon>Basidiomycota</taxon>
        <taxon>Agaricomycotina</taxon>
        <taxon>Agaricomycetes</taxon>
        <taxon>Agaricomycetidae</taxon>
        <taxon>Boletales</taxon>
        <taxon>Sclerodermatineae</taxon>
        <taxon>Pisolithaceae</taxon>
        <taxon>Pisolithus</taxon>
    </lineage>
</organism>
<sequence>MTRVSWRRQNPKLGRIQGGDREHFRFAPSEPGWTSGSDTGTALPSGRDEDLLCPQPSRQNVVLVQD</sequence>
<dbReference type="HOGENOM" id="CLU_2832209_0_0_1"/>
<proteinExistence type="predicted"/>
<feature type="region of interest" description="Disordered" evidence="1">
    <location>
        <begin position="28"/>
        <end position="66"/>
    </location>
</feature>
<reference evidence="3" key="2">
    <citation type="submission" date="2015-01" db="EMBL/GenBank/DDBJ databases">
        <title>Evolutionary Origins and Diversification of the Mycorrhizal Mutualists.</title>
        <authorList>
            <consortium name="DOE Joint Genome Institute"/>
            <consortium name="Mycorrhizal Genomics Consortium"/>
            <person name="Kohler A."/>
            <person name="Kuo A."/>
            <person name="Nagy L.G."/>
            <person name="Floudas D."/>
            <person name="Copeland A."/>
            <person name="Barry K.W."/>
            <person name="Cichocki N."/>
            <person name="Veneault-Fourrey C."/>
            <person name="LaButti K."/>
            <person name="Lindquist E.A."/>
            <person name="Lipzen A."/>
            <person name="Lundell T."/>
            <person name="Morin E."/>
            <person name="Murat C."/>
            <person name="Riley R."/>
            <person name="Ohm R."/>
            <person name="Sun H."/>
            <person name="Tunlid A."/>
            <person name="Henrissat B."/>
            <person name="Grigoriev I.V."/>
            <person name="Hibbett D.S."/>
            <person name="Martin F."/>
        </authorList>
    </citation>
    <scope>NUCLEOTIDE SEQUENCE [LARGE SCALE GENOMIC DNA]</scope>
    <source>
        <strain evidence="3">Marx 270</strain>
    </source>
</reference>
<dbReference type="AlphaFoldDB" id="A0A0C3JA53"/>
<evidence type="ECO:0000313" key="2">
    <source>
        <dbReference type="EMBL" id="KIO05903.1"/>
    </source>
</evidence>
<name>A0A0C3JA53_PISTI</name>